<dbReference type="Proteomes" id="UP000837857">
    <property type="component" value="Chromosome 19"/>
</dbReference>
<gene>
    <name evidence="2" type="ORF">IPOD504_LOCUS6657</name>
</gene>
<dbReference type="EMBL" id="OW152831">
    <property type="protein sequence ID" value="CAH2049177.1"/>
    <property type="molecule type" value="Genomic_DNA"/>
</dbReference>
<protein>
    <submittedName>
        <fullName evidence="2">Uncharacterized protein</fullName>
    </submittedName>
</protein>
<evidence type="ECO:0000313" key="2">
    <source>
        <dbReference type="EMBL" id="CAH2049177.1"/>
    </source>
</evidence>
<evidence type="ECO:0000313" key="3">
    <source>
        <dbReference type="Proteomes" id="UP000837857"/>
    </source>
</evidence>
<reference evidence="2" key="1">
    <citation type="submission" date="2022-03" db="EMBL/GenBank/DDBJ databases">
        <authorList>
            <person name="Martin H S."/>
        </authorList>
    </citation>
    <scope>NUCLEOTIDE SEQUENCE</scope>
</reference>
<feature type="non-terminal residue" evidence="2">
    <location>
        <position position="1"/>
    </location>
</feature>
<organism evidence="2 3">
    <name type="scientific">Iphiclides podalirius</name>
    <name type="common">scarce swallowtail</name>
    <dbReference type="NCBI Taxonomy" id="110791"/>
    <lineage>
        <taxon>Eukaryota</taxon>
        <taxon>Metazoa</taxon>
        <taxon>Ecdysozoa</taxon>
        <taxon>Arthropoda</taxon>
        <taxon>Hexapoda</taxon>
        <taxon>Insecta</taxon>
        <taxon>Pterygota</taxon>
        <taxon>Neoptera</taxon>
        <taxon>Endopterygota</taxon>
        <taxon>Lepidoptera</taxon>
        <taxon>Glossata</taxon>
        <taxon>Ditrysia</taxon>
        <taxon>Papilionoidea</taxon>
        <taxon>Papilionidae</taxon>
        <taxon>Papilioninae</taxon>
        <taxon>Iphiclides</taxon>
    </lineage>
</organism>
<proteinExistence type="predicted"/>
<sequence length="410" mass="46025">MKNKVFPEFVDLSYGHHAVPHSSIRNHVAKGETQMSNTLNCFTIIKKEFDDSESSSDKENGPDIAHCGDVVLERNGQNDEYFKESKHDKRLDSGARTILIYSFKNRNILNLSDTQTVDRSSEENSSESPVESRESEHLYDKTDYKDRVASPTPALYIPRLNFYTAATLPTVTEVTEPYQLSLDNFEIITNNTPNPLTPNNVWIKRNSNELHGEEIKYKETNTINSSMAPLIPSNDIMNWMALSPRERKRHFIIPNSGEKSRDVEEYLKNGVHVAKHETDINDTIDDAGEADLTTTASRPPNNKGDEKLLEQKNSTYVIDETGDHKTIRRLKKPHINLEKIVASSIITDPIEKLNELELKAPPHLRGVATLEGGDVKNAASAHENVGITLTTVELKAPPHLGDGEARCCTD</sequence>
<feature type="compositionally biased region" description="Basic and acidic residues" evidence="1">
    <location>
        <begin position="130"/>
        <end position="142"/>
    </location>
</feature>
<accession>A0ABN8I7U9</accession>
<evidence type="ECO:0000256" key="1">
    <source>
        <dbReference type="SAM" id="MobiDB-lite"/>
    </source>
</evidence>
<name>A0ABN8I7U9_9NEOP</name>
<feature type="region of interest" description="Disordered" evidence="1">
    <location>
        <begin position="114"/>
        <end position="142"/>
    </location>
</feature>
<keyword evidence="3" id="KW-1185">Reference proteome</keyword>